<dbReference type="Gene3D" id="3.40.462.20">
    <property type="match status" value="1"/>
</dbReference>
<dbReference type="InterPro" id="IPR006094">
    <property type="entry name" value="Oxid_FAD_bind_N"/>
</dbReference>
<dbReference type="PANTHER" id="PTHR42973">
    <property type="entry name" value="BINDING OXIDOREDUCTASE, PUTATIVE (AFU_ORTHOLOGUE AFUA_1G17690)-RELATED"/>
    <property type="match status" value="1"/>
</dbReference>
<evidence type="ECO:0000259" key="6">
    <source>
        <dbReference type="PROSITE" id="PS51387"/>
    </source>
</evidence>
<evidence type="ECO:0000256" key="2">
    <source>
        <dbReference type="ARBA" id="ARBA00005466"/>
    </source>
</evidence>
<dbReference type="PANTHER" id="PTHR42973:SF39">
    <property type="entry name" value="FAD-BINDING PCMH-TYPE DOMAIN-CONTAINING PROTEIN"/>
    <property type="match status" value="1"/>
</dbReference>
<comment type="caution">
    <text evidence="7">The sequence shown here is derived from an EMBL/GenBank/DDBJ whole genome shotgun (WGS) entry which is preliminary data.</text>
</comment>
<evidence type="ECO:0000313" key="7">
    <source>
        <dbReference type="EMBL" id="TDE99065.1"/>
    </source>
</evidence>
<dbReference type="Pfam" id="PF01565">
    <property type="entry name" value="FAD_binding_4"/>
    <property type="match status" value="1"/>
</dbReference>
<evidence type="ECO:0000256" key="1">
    <source>
        <dbReference type="ARBA" id="ARBA00001974"/>
    </source>
</evidence>
<dbReference type="EMBL" id="SMNA01000001">
    <property type="protein sequence ID" value="TDE99065.1"/>
    <property type="molecule type" value="Genomic_DNA"/>
</dbReference>
<sequence length="439" mass="46077">MTILPQTTIDDVRANVRGRVWLPADAGFDAVHRPWNRAIEQRVRAVVEVADAADVAHLVRFAQARNVPIATQPSGHGATGRASGAILLRTAGLNAIAIDPLRMTARIGAGVRSGELQRATATHGLTALPGSSPAVTVTGAALGGGLSWFGRAFGWMADSILAVEIVAADGTTHRVTPATDPDLFWALRGGGGDLAIVTALELQLRPAPSVFGGRQLWPATHARQVAEVFRSVTETAPDALTLWLELLSFPGAEPLVAIDSTFLGDEATARSLLHETSLLPTPLSDTRAPISVADLGTITAEPTDPGPGASRGELLTHLDDNALAALLDEEIAPLMTLQIRHLGGALAQPSDSPHGALTEPYAVYMFGVPATTRVAQSIAGRQAALAGALPTSGRKPITFLNPGERLSDALPGSSMRRLRQLKAERDPNRIIRGNFGILD</sequence>
<keyword evidence="5" id="KW-0560">Oxidoreductase</keyword>
<dbReference type="SUPFAM" id="SSF56176">
    <property type="entry name" value="FAD-binding/transporter-associated domain-like"/>
    <property type="match status" value="1"/>
</dbReference>
<evidence type="ECO:0000256" key="5">
    <source>
        <dbReference type="ARBA" id="ARBA00023002"/>
    </source>
</evidence>
<comment type="cofactor">
    <cofactor evidence="1">
        <name>FAD</name>
        <dbReference type="ChEBI" id="CHEBI:57692"/>
    </cofactor>
</comment>
<comment type="similarity">
    <text evidence="2">Belongs to the oxygen-dependent FAD-linked oxidoreductase family.</text>
</comment>
<accession>A0ABY2E989</accession>
<dbReference type="Gene3D" id="3.30.465.10">
    <property type="match status" value="1"/>
</dbReference>
<evidence type="ECO:0000256" key="3">
    <source>
        <dbReference type="ARBA" id="ARBA00022630"/>
    </source>
</evidence>
<keyword evidence="3" id="KW-0285">Flavoprotein</keyword>
<keyword evidence="4" id="KW-0274">FAD</keyword>
<dbReference type="InterPro" id="IPR036318">
    <property type="entry name" value="FAD-bd_PCMH-like_sf"/>
</dbReference>
<dbReference type="RefSeq" id="WP_133105967.1">
    <property type="nucleotide sequence ID" value="NZ_SMNA01000001.1"/>
</dbReference>
<dbReference type="Gene3D" id="3.30.43.10">
    <property type="entry name" value="Uridine Diphospho-n-acetylenolpyruvylglucosamine Reductase, domain 2"/>
    <property type="match status" value="1"/>
</dbReference>
<dbReference type="InterPro" id="IPR016167">
    <property type="entry name" value="FAD-bd_PCMH_sub1"/>
</dbReference>
<name>A0ABY2E989_9MICO</name>
<dbReference type="InterPro" id="IPR050416">
    <property type="entry name" value="FAD-linked_Oxidoreductase"/>
</dbReference>
<keyword evidence="8" id="KW-1185">Reference proteome</keyword>
<reference evidence="7 8" key="1">
    <citation type="submission" date="2019-03" db="EMBL/GenBank/DDBJ databases">
        <title>Genomic features of bacteria from cold environments.</title>
        <authorList>
            <person name="Shen L."/>
        </authorList>
    </citation>
    <scope>NUCLEOTIDE SEQUENCE [LARGE SCALE GENOMIC DNA]</scope>
    <source>
        <strain evidence="8">T3246-1</strain>
    </source>
</reference>
<dbReference type="PROSITE" id="PS51387">
    <property type="entry name" value="FAD_PCMH"/>
    <property type="match status" value="1"/>
</dbReference>
<protein>
    <submittedName>
        <fullName evidence="7">FAD-binding oxidoreductase</fullName>
    </submittedName>
</protein>
<dbReference type="Proteomes" id="UP000504882">
    <property type="component" value="Unassembled WGS sequence"/>
</dbReference>
<proteinExistence type="inferred from homology"/>
<organism evidence="7 8">
    <name type="scientific">Occultella glacieicola</name>
    <dbReference type="NCBI Taxonomy" id="2518684"/>
    <lineage>
        <taxon>Bacteria</taxon>
        <taxon>Bacillati</taxon>
        <taxon>Actinomycetota</taxon>
        <taxon>Actinomycetes</taxon>
        <taxon>Micrococcales</taxon>
        <taxon>Ruaniaceae</taxon>
        <taxon>Occultella</taxon>
    </lineage>
</organism>
<feature type="domain" description="FAD-binding PCMH-type" evidence="6">
    <location>
        <begin position="39"/>
        <end position="207"/>
    </location>
</feature>
<dbReference type="InterPro" id="IPR016169">
    <property type="entry name" value="FAD-bd_PCMH_sub2"/>
</dbReference>
<evidence type="ECO:0000256" key="4">
    <source>
        <dbReference type="ARBA" id="ARBA00022827"/>
    </source>
</evidence>
<evidence type="ECO:0000313" key="8">
    <source>
        <dbReference type="Proteomes" id="UP000504882"/>
    </source>
</evidence>
<gene>
    <name evidence="7" type="ORF">EXU48_02465</name>
</gene>
<dbReference type="InterPro" id="IPR016166">
    <property type="entry name" value="FAD-bd_PCMH"/>
</dbReference>